<gene>
    <name evidence="2" type="ORF">C6P46_005918</name>
</gene>
<dbReference type="AlphaFoldDB" id="A0A9P6W6X2"/>
<comment type="caution">
    <text evidence="2">The sequence shown here is derived from an EMBL/GenBank/DDBJ whole genome shotgun (WGS) entry which is preliminary data.</text>
</comment>
<name>A0A9P6W6X2_RHOMI</name>
<dbReference type="EMBL" id="PUHQ01000007">
    <property type="protein sequence ID" value="KAG0665824.1"/>
    <property type="molecule type" value="Genomic_DNA"/>
</dbReference>
<protein>
    <submittedName>
        <fullName evidence="2">Uncharacterized protein</fullName>
    </submittedName>
</protein>
<evidence type="ECO:0000313" key="2">
    <source>
        <dbReference type="EMBL" id="KAG0665824.1"/>
    </source>
</evidence>
<dbReference type="Proteomes" id="UP000777482">
    <property type="component" value="Unassembled WGS sequence"/>
</dbReference>
<reference evidence="2 3" key="1">
    <citation type="submission" date="2020-11" db="EMBL/GenBank/DDBJ databases">
        <title>Kefir isolates.</title>
        <authorList>
            <person name="Marcisauskas S."/>
            <person name="Kim Y."/>
            <person name="Blasche S."/>
        </authorList>
    </citation>
    <scope>NUCLEOTIDE SEQUENCE [LARGE SCALE GENOMIC DNA]</scope>
    <source>
        <strain evidence="2 3">KR</strain>
    </source>
</reference>
<keyword evidence="3" id="KW-1185">Reference proteome</keyword>
<feature type="region of interest" description="Disordered" evidence="1">
    <location>
        <begin position="489"/>
        <end position="510"/>
    </location>
</feature>
<evidence type="ECO:0000313" key="3">
    <source>
        <dbReference type="Proteomes" id="UP000777482"/>
    </source>
</evidence>
<organism evidence="2 3">
    <name type="scientific">Rhodotorula mucilaginosa</name>
    <name type="common">Yeast</name>
    <name type="synonym">Rhodotorula rubra</name>
    <dbReference type="NCBI Taxonomy" id="5537"/>
    <lineage>
        <taxon>Eukaryota</taxon>
        <taxon>Fungi</taxon>
        <taxon>Dikarya</taxon>
        <taxon>Basidiomycota</taxon>
        <taxon>Pucciniomycotina</taxon>
        <taxon>Microbotryomycetes</taxon>
        <taxon>Sporidiobolales</taxon>
        <taxon>Sporidiobolaceae</taxon>
        <taxon>Rhodotorula</taxon>
    </lineage>
</organism>
<dbReference type="OrthoDB" id="2349883at2759"/>
<proteinExistence type="predicted"/>
<feature type="region of interest" description="Disordered" evidence="1">
    <location>
        <begin position="1"/>
        <end position="49"/>
    </location>
</feature>
<accession>A0A9P6W6X2</accession>
<evidence type="ECO:0000256" key="1">
    <source>
        <dbReference type="SAM" id="MobiDB-lite"/>
    </source>
</evidence>
<sequence>MIIRTARRLPSAVGPSWPVSAAHSLVGPPTATRRTGATQPNPSPRTQRRSYAISKLQTKLPDEIIERLEAVKWVEGEQDPDRKIQTVPFALSPDKGRDISEMAATTLFGLPHVLRLAAHRILSSWFGYTALEPTAIRQIAFSPVLLPVWMVDVVVKGKALLSDVQVDLDVSSTASPIPGFHLPPLSQLNVNPPLNNSDLVPFSPTEHLTQHGECVTLIPFTRHPLNLLKKLSSMPRRIARDEDDVSFDPKQFKESLFAAYPLYVPLYLGEYALVEGGGQEKRVTTAAFASTDGPAFAIYPSFRAFESSEPVTWLPDADSLSLTISGRPSHSAAAVAQDPETMSSMKELSPRLLRVIDEIKEERNARARESGAMGDLWAEVTDVIQGGDEAVKELCRTEDRVMAFGDWHDINTAYIEALSGLELAQANLEALRELPAFSGLVITPTGVRRSTLEEMVTELENAVSQWKDLLDEHTPEWIRRVEARRKAAGAGARAGAGAGRASRGRPAARK</sequence>